<gene>
    <name evidence="1" type="ORF">DP115_27590</name>
</gene>
<name>A0ABX1MKB8_9CYAN</name>
<evidence type="ECO:0000313" key="1">
    <source>
        <dbReference type="EMBL" id="NMF66297.1"/>
    </source>
</evidence>
<evidence type="ECO:0000313" key="2">
    <source>
        <dbReference type="Proteomes" id="UP000762253"/>
    </source>
</evidence>
<comment type="caution">
    <text evidence="1">The sequence shown here is derived from an EMBL/GenBank/DDBJ whole genome shotgun (WGS) entry which is preliminary data.</text>
</comment>
<accession>A0ABX1MKB8</accession>
<protein>
    <submittedName>
        <fullName evidence="1">Uncharacterized protein</fullName>
    </submittedName>
</protein>
<dbReference type="EMBL" id="QMEC01000148">
    <property type="protein sequence ID" value="NMF66297.1"/>
    <property type="molecule type" value="Genomic_DNA"/>
</dbReference>
<dbReference type="Proteomes" id="UP000762253">
    <property type="component" value="Unassembled WGS sequence"/>
</dbReference>
<keyword evidence="2" id="KW-1185">Reference proteome</keyword>
<sequence length="66" mass="7472">MLTCSQQGWVVNKGGDNKALILSEQPFGTFPFPQFKYRNWFGFLIKNSPNTSDNVITAVLQNPDNH</sequence>
<reference evidence="1 2" key="1">
    <citation type="submission" date="2018-06" db="EMBL/GenBank/DDBJ databases">
        <title>Comparative genomics of Brasilonema spp. strains.</title>
        <authorList>
            <person name="Alvarenga D.O."/>
            <person name="Fiore M.F."/>
            <person name="Varani A.M."/>
        </authorList>
    </citation>
    <scope>NUCLEOTIDE SEQUENCE [LARGE SCALE GENOMIC DNA]</scope>
    <source>
        <strain evidence="1 2">UFV-OR1</strain>
    </source>
</reference>
<proteinExistence type="predicted"/>
<organism evidence="1 2">
    <name type="scientific">Brasilonema octagenarum UFV-OR1</name>
    <dbReference type="NCBI Taxonomy" id="417115"/>
    <lineage>
        <taxon>Bacteria</taxon>
        <taxon>Bacillati</taxon>
        <taxon>Cyanobacteriota</taxon>
        <taxon>Cyanophyceae</taxon>
        <taxon>Nostocales</taxon>
        <taxon>Scytonemataceae</taxon>
        <taxon>Brasilonema</taxon>
        <taxon>Octagenarum group</taxon>
    </lineage>
</organism>